<dbReference type="Proteomes" id="UP000004947">
    <property type="component" value="Unassembled WGS sequence"/>
</dbReference>
<proteinExistence type="predicted"/>
<sequence>MSNKANIQSFDALEQFALHLKKSREQINQAAGEMRNEITRRQKTIHEVLPQQVNKQILHWQEVIKKTQQSSGRRPSSEAKDIIQRAKDKLADLDKKKQVLQKWNKKLPALLDPHKGQITKFRSYTDLEILRASESLMQKLKTLDDYTQIKAKKQL</sequence>
<gene>
    <name evidence="1" type="ORF">LNTAR_15537</name>
</gene>
<dbReference type="RefSeq" id="WP_007279004.1">
    <property type="nucleotide sequence ID" value="NZ_ABCK01000011.1"/>
</dbReference>
<evidence type="ECO:0000313" key="1">
    <source>
        <dbReference type="EMBL" id="EDM27095.1"/>
    </source>
</evidence>
<dbReference type="STRING" id="313628.LNTAR_15537"/>
<dbReference type="EMBL" id="ABCK01000011">
    <property type="protein sequence ID" value="EDM27095.1"/>
    <property type="molecule type" value="Genomic_DNA"/>
</dbReference>
<comment type="caution">
    <text evidence="1">The sequence shown here is derived from an EMBL/GenBank/DDBJ whole genome shotgun (WGS) entry which is preliminary data.</text>
</comment>
<dbReference type="AlphaFoldDB" id="A6DMA5"/>
<evidence type="ECO:0000313" key="2">
    <source>
        <dbReference type="Proteomes" id="UP000004947"/>
    </source>
</evidence>
<organism evidence="1 2">
    <name type="scientific">Lentisphaera araneosa HTCC2155</name>
    <dbReference type="NCBI Taxonomy" id="313628"/>
    <lineage>
        <taxon>Bacteria</taxon>
        <taxon>Pseudomonadati</taxon>
        <taxon>Lentisphaerota</taxon>
        <taxon>Lentisphaeria</taxon>
        <taxon>Lentisphaerales</taxon>
        <taxon>Lentisphaeraceae</taxon>
        <taxon>Lentisphaera</taxon>
    </lineage>
</organism>
<keyword evidence="2" id="KW-1185">Reference proteome</keyword>
<accession>A6DMA5</accession>
<protein>
    <submittedName>
        <fullName evidence="1">Uncharacterized protein</fullName>
    </submittedName>
</protein>
<name>A6DMA5_9BACT</name>
<reference evidence="1 2" key="1">
    <citation type="journal article" date="2010" name="J. Bacteriol.">
        <title>Genome sequence of Lentisphaera araneosa HTCC2155T, the type species of the order Lentisphaerales in the phylum Lentisphaerae.</title>
        <authorList>
            <person name="Thrash J.C."/>
            <person name="Cho J.C."/>
            <person name="Vergin K.L."/>
            <person name="Morris R.M."/>
            <person name="Giovannoni S.J."/>
        </authorList>
    </citation>
    <scope>NUCLEOTIDE SEQUENCE [LARGE SCALE GENOMIC DNA]</scope>
    <source>
        <strain evidence="1 2">HTCC2155</strain>
    </source>
</reference>